<organism evidence="1 2">
    <name type="scientific">Trichinella nativa</name>
    <dbReference type="NCBI Taxonomy" id="6335"/>
    <lineage>
        <taxon>Eukaryota</taxon>
        <taxon>Metazoa</taxon>
        <taxon>Ecdysozoa</taxon>
        <taxon>Nematoda</taxon>
        <taxon>Enoplea</taxon>
        <taxon>Dorylaimia</taxon>
        <taxon>Trichinellida</taxon>
        <taxon>Trichinellidae</taxon>
        <taxon>Trichinella</taxon>
    </lineage>
</organism>
<proteinExistence type="predicted"/>
<gene>
    <name evidence="1" type="ORF">T02_15242</name>
</gene>
<dbReference type="EMBL" id="JYDW01000038">
    <property type="protein sequence ID" value="KRZ59754.1"/>
    <property type="molecule type" value="Genomic_DNA"/>
</dbReference>
<name>A0A0V1LJT5_9BILA</name>
<dbReference type="Proteomes" id="UP000054721">
    <property type="component" value="Unassembled WGS sequence"/>
</dbReference>
<evidence type="ECO:0000313" key="2">
    <source>
        <dbReference type="Proteomes" id="UP000054721"/>
    </source>
</evidence>
<evidence type="ECO:0000313" key="1">
    <source>
        <dbReference type="EMBL" id="KRZ59754.1"/>
    </source>
</evidence>
<accession>A0A0V1LJT5</accession>
<sequence length="80" mass="9368">MNLTYISAIDRRSFVEVALTFIRLPQIWAILLKQCFEGSVIVLRNLKLSIVLKRWLNCSKLIFIEIRTTDCDATKRKNLI</sequence>
<comment type="caution">
    <text evidence="1">The sequence shown here is derived from an EMBL/GenBank/DDBJ whole genome shotgun (WGS) entry which is preliminary data.</text>
</comment>
<protein>
    <submittedName>
        <fullName evidence="1">Uncharacterized protein</fullName>
    </submittedName>
</protein>
<keyword evidence="2" id="KW-1185">Reference proteome</keyword>
<reference evidence="1 2" key="1">
    <citation type="submission" date="2015-05" db="EMBL/GenBank/DDBJ databases">
        <title>Evolution of Trichinella species and genotypes.</title>
        <authorList>
            <person name="Korhonen P.K."/>
            <person name="Edoardo P."/>
            <person name="Giuseppe L.R."/>
            <person name="Gasser R.B."/>
        </authorList>
    </citation>
    <scope>NUCLEOTIDE SEQUENCE [LARGE SCALE GENOMIC DNA]</scope>
    <source>
        <strain evidence="1">ISS10</strain>
    </source>
</reference>
<dbReference type="AlphaFoldDB" id="A0A0V1LJT5"/>